<sequence>MLHFPYLRQHCEKNNSTVDADMCAFMTWLIENFSARFENFKFSSELLLFLCQLFSVSANGQWTAEAKKLLPSLDEGSLQLEVVELLNIEVLKAQNMFLLTMFAPAYICDSGFSMMNLNKNQQRIRITDEHLHQCLCIATTSYQPDFRRLASTRHSHVSR</sequence>
<name>A0A444U1S7_ACIRT</name>
<evidence type="ECO:0000313" key="1">
    <source>
        <dbReference type="EMBL" id="RXM29163.1"/>
    </source>
</evidence>
<gene>
    <name evidence="1" type="ORF">EOD39_9075</name>
</gene>
<keyword evidence="2" id="KW-1185">Reference proteome</keyword>
<evidence type="ECO:0000313" key="2">
    <source>
        <dbReference type="Proteomes" id="UP000289886"/>
    </source>
</evidence>
<dbReference type="PANTHER" id="PTHR45913:SF5">
    <property type="entry name" value="GENERAL TRANSCRIPTION FACTOR II-I REPEAT DOMAIN-CONTAINING PROTEIN 2A-LIKE PROTEIN"/>
    <property type="match status" value="1"/>
</dbReference>
<organism evidence="1 2">
    <name type="scientific">Acipenser ruthenus</name>
    <name type="common">Sterlet sturgeon</name>
    <dbReference type="NCBI Taxonomy" id="7906"/>
    <lineage>
        <taxon>Eukaryota</taxon>
        <taxon>Metazoa</taxon>
        <taxon>Chordata</taxon>
        <taxon>Craniata</taxon>
        <taxon>Vertebrata</taxon>
        <taxon>Euteleostomi</taxon>
        <taxon>Actinopterygii</taxon>
        <taxon>Chondrostei</taxon>
        <taxon>Acipenseriformes</taxon>
        <taxon>Acipenseridae</taxon>
        <taxon>Acipenser</taxon>
    </lineage>
</organism>
<dbReference type="AlphaFoldDB" id="A0A444U1S7"/>
<dbReference type="PANTHER" id="PTHR45913">
    <property type="entry name" value="EPM2A-INTERACTING PROTEIN 1"/>
    <property type="match status" value="1"/>
</dbReference>
<dbReference type="Proteomes" id="UP000289886">
    <property type="component" value="Unassembled WGS sequence"/>
</dbReference>
<accession>A0A444U1S7</accession>
<protein>
    <submittedName>
        <fullName evidence="1">Uncharacterized protein</fullName>
    </submittedName>
</protein>
<dbReference type="EMBL" id="SCEB01215515">
    <property type="protein sequence ID" value="RXM29163.1"/>
    <property type="molecule type" value="Genomic_DNA"/>
</dbReference>
<reference evidence="1 2" key="1">
    <citation type="submission" date="2019-01" db="EMBL/GenBank/DDBJ databases">
        <title>Draft Genome and Complete Hox-Cluster Characterization of the Sterlet Sturgeon (Acipenser ruthenus).</title>
        <authorList>
            <person name="Wei Q."/>
        </authorList>
    </citation>
    <scope>NUCLEOTIDE SEQUENCE [LARGE SCALE GENOMIC DNA]</scope>
    <source>
        <strain evidence="1">WHYD16114868_AA</strain>
        <tissue evidence="1">Blood</tissue>
    </source>
</reference>
<proteinExistence type="predicted"/>
<comment type="caution">
    <text evidence="1">The sequence shown here is derived from an EMBL/GenBank/DDBJ whole genome shotgun (WGS) entry which is preliminary data.</text>
</comment>